<dbReference type="InterPro" id="IPR058245">
    <property type="entry name" value="NreC/VraR/RcsB-like_REC"/>
</dbReference>
<dbReference type="InterPro" id="IPR039420">
    <property type="entry name" value="WalR-like"/>
</dbReference>
<feature type="modified residue" description="4-aspartylphosphate" evidence="3">
    <location>
        <position position="60"/>
    </location>
</feature>
<dbReference type="Proteomes" id="UP001276564">
    <property type="component" value="Unassembled WGS sequence"/>
</dbReference>
<evidence type="ECO:0000256" key="1">
    <source>
        <dbReference type="ARBA" id="ARBA00022553"/>
    </source>
</evidence>
<reference evidence="6 7" key="1">
    <citation type="submission" date="2023-08" db="EMBL/GenBank/DDBJ databases">
        <title>Implementing the SeqCode for naming new Mesorhizobium species isolated from Vachellia karroo root nodules.</title>
        <authorList>
            <person name="Van Lill M."/>
        </authorList>
    </citation>
    <scope>NUCLEOTIDE SEQUENCE [LARGE SCALE GENOMIC DNA]</scope>
    <source>
        <strain evidence="6 7">VK4B</strain>
    </source>
</reference>
<dbReference type="SMART" id="SM00421">
    <property type="entry name" value="HTH_LUXR"/>
    <property type="match status" value="1"/>
</dbReference>
<sequence>MRSQYAPTTILLADDHPVVLRGLASLINGNPDLEIVAICTDGSTALAEIQEGRPDIAVIDLNMPGMNGLDILKEVRAARLPSRIVLLTADIADADIVDALSTGLDGLSMKNDAPDTLIDCLREVAAGRRWLPPDTIVAAQGRETERRDRARILFKPLTEREREIVRMASRDLSNKEIARHLNISEGTVKIHLNKVYSKLNATNRTSLQAAVGEYLDLLF</sequence>
<evidence type="ECO:0000313" key="7">
    <source>
        <dbReference type="Proteomes" id="UP001276564"/>
    </source>
</evidence>
<dbReference type="InterPro" id="IPR016032">
    <property type="entry name" value="Sig_transdc_resp-reg_C-effctor"/>
</dbReference>
<dbReference type="SUPFAM" id="SSF46894">
    <property type="entry name" value="C-terminal effector domain of the bipartite response regulators"/>
    <property type="match status" value="1"/>
</dbReference>
<organism evidence="6 7">
    <name type="scientific">Mesorhizobium abyssinicae</name>
    <dbReference type="NCBI Taxonomy" id="1209958"/>
    <lineage>
        <taxon>Bacteria</taxon>
        <taxon>Pseudomonadati</taxon>
        <taxon>Pseudomonadota</taxon>
        <taxon>Alphaproteobacteria</taxon>
        <taxon>Hyphomicrobiales</taxon>
        <taxon>Phyllobacteriaceae</taxon>
        <taxon>Mesorhizobium</taxon>
    </lineage>
</organism>
<dbReference type="PRINTS" id="PR00038">
    <property type="entry name" value="HTHLUXR"/>
</dbReference>
<dbReference type="InterPro" id="IPR011006">
    <property type="entry name" value="CheY-like_superfamily"/>
</dbReference>
<dbReference type="Pfam" id="PF00072">
    <property type="entry name" value="Response_reg"/>
    <property type="match status" value="1"/>
</dbReference>
<keyword evidence="7" id="KW-1185">Reference proteome</keyword>
<proteinExistence type="predicted"/>
<dbReference type="SUPFAM" id="SSF52172">
    <property type="entry name" value="CheY-like"/>
    <property type="match status" value="1"/>
</dbReference>
<dbReference type="CDD" id="cd17535">
    <property type="entry name" value="REC_NarL-like"/>
    <property type="match status" value="1"/>
</dbReference>
<accession>A0ABU5AXF3</accession>
<dbReference type="PANTHER" id="PTHR43214:SF43">
    <property type="entry name" value="TWO-COMPONENT RESPONSE REGULATOR"/>
    <property type="match status" value="1"/>
</dbReference>
<dbReference type="InterPro" id="IPR000792">
    <property type="entry name" value="Tscrpt_reg_LuxR_C"/>
</dbReference>
<keyword evidence="1 3" id="KW-0597">Phosphoprotein</keyword>
<evidence type="ECO:0000259" key="4">
    <source>
        <dbReference type="PROSITE" id="PS50043"/>
    </source>
</evidence>
<dbReference type="PROSITE" id="PS50110">
    <property type="entry name" value="RESPONSE_REGULATORY"/>
    <property type="match status" value="1"/>
</dbReference>
<dbReference type="EMBL" id="JAVIIP010000038">
    <property type="protein sequence ID" value="MDX8542004.1"/>
    <property type="molecule type" value="Genomic_DNA"/>
</dbReference>
<evidence type="ECO:0000259" key="5">
    <source>
        <dbReference type="PROSITE" id="PS50110"/>
    </source>
</evidence>
<dbReference type="CDD" id="cd06170">
    <property type="entry name" value="LuxR_C_like"/>
    <property type="match status" value="1"/>
</dbReference>
<dbReference type="SMART" id="SM00448">
    <property type="entry name" value="REC"/>
    <property type="match status" value="1"/>
</dbReference>
<comment type="caution">
    <text evidence="6">The sequence shown here is derived from an EMBL/GenBank/DDBJ whole genome shotgun (WGS) entry which is preliminary data.</text>
</comment>
<evidence type="ECO:0000256" key="3">
    <source>
        <dbReference type="PROSITE-ProRule" id="PRU00169"/>
    </source>
</evidence>
<keyword evidence="2" id="KW-0238">DNA-binding</keyword>
<evidence type="ECO:0000256" key="2">
    <source>
        <dbReference type="ARBA" id="ARBA00023125"/>
    </source>
</evidence>
<protein>
    <submittedName>
        <fullName evidence="6">Response regulator transcription factor</fullName>
    </submittedName>
</protein>
<evidence type="ECO:0000313" key="6">
    <source>
        <dbReference type="EMBL" id="MDX8542004.1"/>
    </source>
</evidence>
<name>A0ABU5AXF3_9HYPH</name>
<dbReference type="RefSeq" id="WP_320256258.1">
    <property type="nucleotide sequence ID" value="NZ_JAVIIO010000022.1"/>
</dbReference>
<dbReference type="Pfam" id="PF00196">
    <property type="entry name" value="GerE"/>
    <property type="match status" value="1"/>
</dbReference>
<dbReference type="PANTHER" id="PTHR43214">
    <property type="entry name" value="TWO-COMPONENT RESPONSE REGULATOR"/>
    <property type="match status" value="1"/>
</dbReference>
<dbReference type="PROSITE" id="PS50043">
    <property type="entry name" value="HTH_LUXR_2"/>
    <property type="match status" value="1"/>
</dbReference>
<dbReference type="Gene3D" id="3.40.50.2300">
    <property type="match status" value="1"/>
</dbReference>
<dbReference type="InterPro" id="IPR001789">
    <property type="entry name" value="Sig_transdc_resp-reg_receiver"/>
</dbReference>
<feature type="domain" description="Response regulatory" evidence="5">
    <location>
        <begin position="9"/>
        <end position="125"/>
    </location>
</feature>
<feature type="domain" description="HTH luxR-type" evidence="4">
    <location>
        <begin position="150"/>
        <end position="215"/>
    </location>
</feature>
<gene>
    <name evidence="6" type="ORF">RFM23_30910</name>
</gene>